<feature type="transmembrane region" description="Helical" evidence="6">
    <location>
        <begin position="141"/>
        <end position="163"/>
    </location>
</feature>
<dbReference type="Proteomes" id="UP001305414">
    <property type="component" value="Unassembled WGS sequence"/>
</dbReference>
<comment type="similarity">
    <text evidence="5">Belongs to the SAT4 family.</text>
</comment>
<dbReference type="PANTHER" id="PTHR33048">
    <property type="entry name" value="PTH11-LIKE INTEGRAL MEMBRANE PROTEIN (AFU_ORTHOLOGUE AFUA_5G11245)"/>
    <property type="match status" value="1"/>
</dbReference>
<dbReference type="Pfam" id="PF20684">
    <property type="entry name" value="Fung_rhodopsin"/>
    <property type="match status" value="1"/>
</dbReference>
<reference evidence="8 9" key="1">
    <citation type="submission" date="2023-10" db="EMBL/GenBank/DDBJ databases">
        <title>Draft genome sequence of Xylaria bambusicola isolate GMP-LS, the root and basal stem rot pathogen of sugarcane in Indonesia.</title>
        <authorList>
            <person name="Selvaraj P."/>
            <person name="Muralishankar V."/>
            <person name="Muruganantham S."/>
            <person name="Sp S."/>
            <person name="Haryani S."/>
            <person name="Lau K.J.X."/>
            <person name="Naqvi N.I."/>
        </authorList>
    </citation>
    <scope>NUCLEOTIDE SEQUENCE [LARGE SCALE GENOMIC DNA]</scope>
    <source>
        <strain evidence="8">GMP-LS</strain>
    </source>
</reference>
<evidence type="ECO:0000256" key="4">
    <source>
        <dbReference type="ARBA" id="ARBA00023136"/>
    </source>
</evidence>
<keyword evidence="3 6" id="KW-1133">Transmembrane helix</keyword>
<evidence type="ECO:0000256" key="3">
    <source>
        <dbReference type="ARBA" id="ARBA00022989"/>
    </source>
</evidence>
<dbReference type="InterPro" id="IPR052337">
    <property type="entry name" value="SAT4-like"/>
</dbReference>
<evidence type="ECO:0000313" key="9">
    <source>
        <dbReference type="Proteomes" id="UP001305414"/>
    </source>
</evidence>
<comment type="caution">
    <text evidence="8">The sequence shown here is derived from an EMBL/GenBank/DDBJ whole genome shotgun (WGS) entry which is preliminary data.</text>
</comment>
<dbReference type="PANTHER" id="PTHR33048:SF47">
    <property type="entry name" value="INTEGRAL MEMBRANE PROTEIN-RELATED"/>
    <property type="match status" value="1"/>
</dbReference>
<feature type="transmembrane region" description="Helical" evidence="6">
    <location>
        <begin position="183"/>
        <end position="207"/>
    </location>
</feature>
<sequence length="506" mass="56482">MKEPQRIGVSWQAFAVCARIYTCHVIKRSLGADDWMAVLSLLLTIGMNVSQSVSATKYLGRHIYDLDPRVDIPRFLQVISSPYNFPFLHFPIFLFVSINTYDAKLFWINELLYNAAMLFIKMTFLTQYYRVFRHVNILKTTYLMAIIIIGGWCTGQFLAVIFICVPVQGLWDSSVEAKCQNQLIGIYLNAVGTLVTDIAILILPIPAIWGLNLPKTQKWALIGVFSIGIFTSAISIVRLTTLSSPNEDLTYNAVTSSCWSVAELSSGIIAAALATTRPLISSFIPSFTSKLNNALKHSRRHRDGTPMRGSGRCVSIVTALGRFSRGTTRSMVSWCDTDLFYRPGFAQKESQAQEEAPGVVRGQSLDTLNTWTRKSESFNVARDGGTTSGPIERSGSQRSSRYCYYESSSRDSEADLGLWPSTQTKVTGGLPPLPQLHTEEIEAAKPQALTIRVDRDWEVQETFVQMDSTTISQDRYTGAPRIELGDMDVLSHQERRIAVFSESQAD</sequence>
<keyword evidence="2 6" id="KW-0812">Transmembrane</keyword>
<accession>A0AAN7UTJ1</accession>
<organism evidence="8 9">
    <name type="scientific">Xylaria bambusicola</name>
    <dbReference type="NCBI Taxonomy" id="326684"/>
    <lineage>
        <taxon>Eukaryota</taxon>
        <taxon>Fungi</taxon>
        <taxon>Dikarya</taxon>
        <taxon>Ascomycota</taxon>
        <taxon>Pezizomycotina</taxon>
        <taxon>Sordariomycetes</taxon>
        <taxon>Xylariomycetidae</taxon>
        <taxon>Xylariales</taxon>
        <taxon>Xylariaceae</taxon>
        <taxon>Xylaria</taxon>
    </lineage>
</organism>
<comment type="subcellular location">
    <subcellularLocation>
        <location evidence="1">Membrane</location>
        <topology evidence="1">Multi-pass membrane protein</topology>
    </subcellularLocation>
</comment>
<dbReference type="EMBL" id="JAWHQM010000035">
    <property type="protein sequence ID" value="KAK5633699.1"/>
    <property type="molecule type" value="Genomic_DNA"/>
</dbReference>
<evidence type="ECO:0000256" key="5">
    <source>
        <dbReference type="ARBA" id="ARBA00038359"/>
    </source>
</evidence>
<evidence type="ECO:0000256" key="6">
    <source>
        <dbReference type="SAM" id="Phobius"/>
    </source>
</evidence>
<dbReference type="GO" id="GO:0016020">
    <property type="term" value="C:membrane"/>
    <property type="evidence" value="ECO:0007669"/>
    <property type="project" value="UniProtKB-SubCell"/>
</dbReference>
<protein>
    <recommendedName>
        <fullName evidence="7">Rhodopsin domain-containing protein</fullName>
    </recommendedName>
</protein>
<dbReference type="InterPro" id="IPR049326">
    <property type="entry name" value="Rhodopsin_dom_fungi"/>
</dbReference>
<proteinExistence type="inferred from homology"/>
<dbReference type="AlphaFoldDB" id="A0AAN7UTJ1"/>
<evidence type="ECO:0000259" key="7">
    <source>
        <dbReference type="Pfam" id="PF20684"/>
    </source>
</evidence>
<evidence type="ECO:0000256" key="1">
    <source>
        <dbReference type="ARBA" id="ARBA00004141"/>
    </source>
</evidence>
<name>A0AAN7UTJ1_9PEZI</name>
<feature type="transmembrane region" description="Helical" evidence="6">
    <location>
        <begin position="35"/>
        <end position="54"/>
    </location>
</feature>
<feature type="domain" description="Rhodopsin" evidence="7">
    <location>
        <begin position="18"/>
        <end position="281"/>
    </location>
</feature>
<feature type="transmembrane region" description="Helical" evidence="6">
    <location>
        <begin position="111"/>
        <end position="129"/>
    </location>
</feature>
<feature type="transmembrane region" description="Helical" evidence="6">
    <location>
        <begin position="75"/>
        <end position="99"/>
    </location>
</feature>
<keyword evidence="9" id="KW-1185">Reference proteome</keyword>
<feature type="transmembrane region" description="Helical" evidence="6">
    <location>
        <begin position="219"/>
        <end position="239"/>
    </location>
</feature>
<keyword evidence="4 6" id="KW-0472">Membrane</keyword>
<evidence type="ECO:0000256" key="2">
    <source>
        <dbReference type="ARBA" id="ARBA00022692"/>
    </source>
</evidence>
<evidence type="ECO:0000313" key="8">
    <source>
        <dbReference type="EMBL" id="KAK5633699.1"/>
    </source>
</evidence>
<gene>
    <name evidence="8" type="ORF">RRF57_009413</name>
</gene>